<dbReference type="InterPro" id="IPR043128">
    <property type="entry name" value="Rev_trsase/Diguanyl_cyclase"/>
</dbReference>
<feature type="domain" description="GGDEF" evidence="4">
    <location>
        <begin position="362"/>
        <end position="495"/>
    </location>
</feature>
<feature type="transmembrane region" description="Helical" evidence="2">
    <location>
        <begin position="281"/>
        <end position="304"/>
    </location>
</feature>
<name>A0ABU5NWD1_9GAMM</name>
<dbReference type="SUPFAM" id="SSF55073">
    <property type="entry name" value="Nucleotide cyclase"/>
    <property type="match status" value="1"/>
</dbReference>
<dbReference type="SMART" id="SM00267">
    <property type="entry name" value="GGDEF"/>
    <property type="match status" value="1"/>
</dbReference>
<dbReference type="Pfam" id="PF00563">
    <property type="entry name" value="EAL"/>
    <property type="match status" value="1"/>
</dbReference>
<dbReference type="CDD" id="cd01948">
    <property type="entry name" value="EAL"/>
    <property type="match status" value="1"/>
</dbReference>
<dbReference type="EMBL" id="JAYDCJ010000003">
    <property type="protein sequence ID" value="MEA1080096.1"/>
    <property type="molecule type" value="Genomic_DNA"/>
</dbReference>
<feature type="transmembrane region" description="Helical" evidence="2">
    <location>
        <begin position="39"/>
        <end position="61"/>
    </location>
</feature>
<keyword evidence="2" id="KW-0472">Membrane</keyword>
<gene>
    <name evidence="5" type="ORF">U5822_05415</name>
</gene>
<dbReference type="Gene3D" id="3.30.70.270">
    <property type="match status" value="1"/>
</dbReference>
<accession>A0ABU5NWD1</accession>
<keyword evidence="2" id="KW-0812">Transmembrane</keyword>
<organism evidence="5 6">
    <name type="scientific">Marinobacter qingdaonensis</name>
    <dbReference type="NCBI Taxonomy" id="3108486"/>
    <lineage>
        <taxon>Bacteria</taxon>
        <taxon>Pseudomonadati</taxon>
        <taxon>Pseudomonadota</taxon>
        <taxon>Gammaproteobacteria</taxon>
        <taxon>Pseudomonadales</taxon>
        <taxon>Marinobacteraceae</taxon>
        <taxon>Marinobacter</taxon>
    </lineage>
</organism>
<dbReference type="PROSITE" id="PS50887">
    <property type="entry name" value="GGDEF"/>
    <property type="match status" value="1"/>
</dbReference>
<keyword evidence="6" id="KW-1185">Reference proteome</keyword>
<dbReference type="SMART" id="SM00052">
    <property type="entry name" value="EAL"/>
    <property type="match status" value="1"/>
</dbReference>
<dbReference type="InterPro" id="IPR029787">
    <property type="entry name" value="Nucleotide_cyclase"/>
</dbReference>
<dbReference type="Gene3D" id="3.20.20.450">
    <property type="entry name" value="EAL domain"/>
    <property type="match status" value="1"/>
</dbReference>
<proteinExistence type="predicted"/>
<dbReference type="RefSeq" id="WP_322854611.1">
    <property type="nucleotide sequence ID" value="NZ_JAYDCJ010000003.1"/>
</dbReference>
<dbReference type="PANTHER" id="PTHR44757:SF2">
    <property type="entry name" value="BIOFILM ARCHITECTURE MAINTENANCE PROTEIN MBAA"/>
    <property type="match status" value="1"/>
</dbReference>
<evidence type="ECO:0000259" key="4">
    <source>
        <dbReference type="PROSITE" id="PS50887"/>
    </source>
</evidence>
<reference evidence="5 6" key="1">
    <citation type="submission" date="2023-12" db="EMBL/GenBank/DDBJ databases">
        <title>Marinobacter qingdaonensis sp. nov., isolated from the intertidal sediment of Qingdao, PR China.</title>
        <authorList>
            <person name="Li Y."/>
        </authorList>
    </citation>
    <scope>NUCLEOTIDE SEQUENCE [LARGE SCALE GENOMIC DNA]</scope>
    <source>
        <strain evidence="5 6">ASW11-75</strain>
    </source>
</reference>
<feature type="domain" description="EAL" evidence="3">
    <location>
        <begin position="504"/>
        <end position="758"/>
    </location>
</feature>
<dbReference type="InterPro" id="IPR001633">
    <property type="entry name" value="EAL_dom"/>
</dbReference>
<dbReference type="PROSITE" id="PS50883">
    <property type="entry name" value="EAL"/>
    <property type="match status" value="1"/>
</dbReference>
<dbReference type="InterPro" id="IPR000160">
    <property type="entry name" value="GGDEF_dom"/>
</dbReference>
<comment type="caution">
    <text evidence="5">The sequence shown here is derived from an EMBL/GenBank/DDBJ whole genome shotgun (WGS) entry which is preliminary data.</text>
</comment>
<evidence type="ECO:0000313" key="5">
    <source>
        <dbReference type="EMBL" id="MEA1080096.1"/>
    </source>
</evidence>
<dbReference type="Pfam" id="PF05228">
    <property type="entry name" value="CHASE4"/>
    <property type="match status" value="1"/>
</dbReference>
<dbReference type="Pfam" id="PF00990">
    <property type="entry name" value="GGDEF"/>
    <property type="match status" value="1"/>
</dbReference>
<evidence type="ECO:0000256" key="1">
    <source>
        <dbReference type="SAM" id="MobiDB-lite"/>
    </source>
</evidence>
<dbReference type="InterPro" id="IPR052155">
    <property type="entry name" value="Biofilm_reg_signaling"/>
</dbReference>
<dbReference type="CDD" id="cd01949">
    <property type="entry name" value="GGDEF"/>
    <property type="match status" value="1"/>
</dbReference>
<evidence type="ECO:0000256" key="2">
    <source>
        <dbReference type="SAM" id="Phobius"/>
    </source>
</evidence>
<dbReference type="PANTHER" id="PTHR44757">
    <property type="entry name" value="DIGUANYLATE CYCLASE DGCP"/>
    <property type="match status" value="1"/>
</dbReference>
<feature type="region of interest" description="Disordered" evidence="1">
    <location>
        <begin position="1"/>
        <end position="25"/>
    </location>
</feature>
<dbReference type="InterPro" id="IPR007892">
    <property type="entry name" value="CHASE4"/>
</dbReference>
<dbReference type="InterPro" id="IPR035919">
    <property type="entry name" value="EAL_sf"/>
</dbReference>
<dbReference type="Proteomes" id="UP001305746">
    <property type="component" value="Unassembled WGS sequence"/>
</dbReference>
<evidence type="ECO:0000259" key="3">
    <source>
        <dbReference type="PROSITE" id="PS50883"/>
    </source>
</evidence>
<dbReference type="NCBIfam" id="TIGR00254">
    <property type="entry name" value="GGDEF"/>
    <property type="match status" value="1"/>
</dbReference>
<dbReference type="SUPFAM" id="SSF141868">
    <property type="entry name" value="EAL domain-like"/>
    <property type="match status" value="1"/>
</dbReference>
<keyword evidence="2" id="KW-1133">Transmembrane helix</keyword>
<evidence type="ECO:0000313" key="6">
    <source>
        <dbReference type="Proteomes" id="UP001305746"/>
    </source>
</evidence>
<protein>
    <submittedName>
        <fullName evidence="5">EAL domain-containing protein</fullName>
    </submittedName>
</protein>
<sequence>MDNNNLETVPPGSMAPRGPDREGSGNDGLALIRSLNKGLIASLAGILVCMASVLVVVFLTASNLDDYAGEKSREKVARVLNLELRQLANLSVEYGWWNEAVDMLVYQRDRDWADANIGSYLEERYGLDAVLGLNVQGELVYGRYQGDSLASPLPAGLIADGLAGLIERAIDTDYADPQPVSGMLIMADVPAFVAATTFAVYEPTDRAIDQSHGALVLIKFIDEDLLASWAKDFQIRDLAFVPGNPSAEGVGSTSQALPLLAPQGEGLGFLVWTPEQPGRRFLAMVLPWTGGAALIMALAGLIFYTKLRRYSALAHRQFLELVANRRVLLRQAQFDFLTGLVNRPLFLELVAHETNRCFRHNEKAAVVYIDLDGFKAVNDSLGHDVGDELLCLVAQELKGSVRREDYVARFGGDEFCLLLTNITDAEDVERVLDDIHRRFAEPLQLGNRHIAIGASAGVVIIPDDTADRSSVFRYADMAMYAAKTQGHNGHRFYSEEMEAQARQRAILKTLLLSAQTRGELYLLYQPICDLATGTVAGVEALLRWRSPELGEVLPSEFITVAEESGAIDVIGMWVAEQVLKDLCQLEQRAGRALTMSINVSARQLRDPGLPDRLDALLRQYGQEPSQLKLEITESLLIVESDNEHSVLKDLAARGYQLVLDDFGTGYSALGYLQKYPLHTIKIDKSFISGDSSLVSNTSLVKSIVFMANTMGMKTVAEGIESPDQETFVAALGCSYGQGFLYSPPAPLDQILNWITQPEASDSLP</sequence>